<evidence type="ECO:0000256" key="4">
    <source>
        <dbReference type="ARBA" id="ARBA00022723"/>
    </source>
</evidence>
<dbReference type="Pfam" id="PF02628">
    <property type="entry name" value="COX15-CtaA"/>
    <property type="match status" value="1"/>
</dbReference>
<evidence type="ECO:0000256" key="11">
    <source>
        <dbReference type="ARBA" id="ARBA00048044"/>
    </source>
</evidence>
<feature type="transmembrane region" description="Helical" evidence="12">
    <location>
        <begin position="318"/>
        <end position="336"/>
    </location>
</feature>
<dbReference type="RefSeq" id="WP_076484585.1">
    <property type="nucleotide sequence ID" value="NZ_FTOG01000005.1"/>
</dbReference>
<proteinExistence type="predicted"/>
<dbReference type="AlphaFoldDB" id="A0A1N7M1Z8"/>
<evidence type="ECO:0000313" key="14">
    <source>
        <dbReference type="Proteomes" id="UP000186221"/>
    </source>
</evidence>
<comment type="catalytic activity">
    <reaction evidence="11">
        <text>Fe(II)-heme o + 2 A + H2O = Fe(II)-heme a + 2 AH2</text>
        <dbReference type="Rhea" id="RHEA:63388"/>
        <dbReference type="ChEBI" id="CHEBI:13193"/>
        <dbReference type="ChEBI" id="CHEBI:15377"/>
        <dbReference type="ChEBI" id="CHEBI:17499"/>
        <dbReference type="ChEBI" id="CHEBI:60530"/>
        <dbReference type="ChEBI" id="CHEBI:61715"/>
        <dbReference type="EC" id="1.17.99.9"/>
    </reaction>
    <physiologicalReaction direction="left-to-right" evidence="11">
        <dbReference type="Rhea" id="RHEA:63389"/>
    </physiologicalReaction>
</comment>
<keyword evidence="14" id="KW-1185">Reference proteome</keyword>
<keyword evidence="9 12" id="KW-0472">Membrane</keyword>
<sequence length="409" mass="43518">MGMKPSKKANRALFEEVGVETPKQMPVTPKGGMIDARPKGARGAVAFWMATLVLLALVMLGLDQVALPEPVAEAQVYSGTALLGVWLLGALGLAIGRKFPRGWGLRSLGLGALCLVAVLSDDRFFVNIDNALQGDAVTEQVSVLPQAGDMPPMVMLPATPPSPTPDPAPEAAPEAAPSALAPYIAQASHYTQVAASFTAAQIEQMRSLLTAPVLVALRAGLALMIAGFALWYALLLGRSEAELISARRQGEAGLTGLASGVMHLGFVQTLLGALVSALGAGAVYMDWPLMGGAFLPADALSLEPVWRNFLENQGLVQFMHRIAGYLLLVLGIVAFVRSRRSVHGVTRSAFLMAFIWLALAAILGVLTRLRGDALEMALAHLGVVVLMWLFVIRARFLARYPRVQSIRRS</sequence>
<comment type="subcellular location">
    <subcellularLocation>
        <location evidence="2">Membrane</location>
        <topology evidence="2">Multi-pass membrane protein</topology>
    </subcellularLocation>
</comment>
<dbReference type="GO" id="GO:0016653">
    <property type="term" value="F:oxidoreductase activity, acting on NAD(P)H, heme protein as acceptor"/>
    <property type="evidence" value="ECO:0007669"/>
    <property type="project" value="TreeGrafter"/>
</dbReference>
<accession>A0A1N7M1Z8</accession>
<keyword evidence="7" id="KW-0408">Iron</keyword>
<dbReference type="Proteomes" id="UP000186221">
    <property type="component" value="Unassembled WGS sequence"/>
</dbReference>
<evidence type="ECO:0000256" key="7">
    <source>
        <dbReference type="ARBA" id="ARBA00023004"/>
    </source>
</evidence>
<reference evidence="14" key="1">
    <citation type="submission" date="2017-01" db="EMBL/GenBank/DDBJ databases">
        <authorList>
            <person name="Varghese N."/>
            <person name="Submissions S."/>
        </authorList>
    </citation>
    <scope>NUCLEOTIDE SEQUENCE [LARGE SCALE GENOMIC DNA]</scope>
    <source>
        <strain evidence="14">DSM 19945</strain>
    </source>
</reference>
<dbReference type="EMBL" id="FTOG01000005">
    <property type="protein sequence ID" value="SIS80087.1"/>
    <property type="molecule type" value="Genomic_DNA"/>
</dbReference>
<dbReference type="PANTHER" id="PTHR23289">
    <property type="entry name" value="CYTOCHROME C OXIDASE ASSEMBLY PROTEIN COX15"/>
    <property type="match status" value="1"/>
</dbReference>
<dbReference type="STRING" id="453582.SAMN05421580_10557"/>
<dbReference type="GO" id="GO:0006784">
    <property type="term" value="P:heme A biosynthetic process"/>
    <property type="evidence" value="ECO:0007669"/>
    <property type="project" value="InterPro"/>
</dbReference>
<organism evidence="13 14">
    <name type="scientific">Rhodobacter aestuarii</name>
    <dbReference type="NCBI Taxonomy" id="453582"/>
    <lineage>
        <taxon>Bacteria</taxon>
        <taxon>Pseudomonadati</taxon>
        <taxon>Pseudomonadota</taxon>
        <taxon>Alphaproteobacteria</taxon>
        <taxon>Rhodobacterales</taxon>
        <taxon>Rhodobacter group</taxon>
        <taxon>Rhodobacter</taxon>
    </lineage>
</organism>
<dbReference type="GO" id="GO:0016020">
    <property type="term" value="C:membrane"/>
    <property type="evidence" value="ECO:0007669"/>
    <property type="project" value="UniProtKB-SubCell"/>
</dbReference>
<dbReference type="InterPro" id="IPR003780">
    <property type="entry name" value="COX15/CtaA_fam"/>
</dbReference>
<feature type="transmembrane region" description="Helical" evidence="12">
    <location>
        <begin position="257"/>
        <end position="285"/>
    </location>
</feature>
<evidence type="ECO:0000313" key="13">
    <source>
        <dbReference type="EMBL" id="SIS80087.1"/>
    </source>
</evidence>
<feature type="transmembrane region" description="Helical" evidence="12">
    <location>
        <begin position="103"/>
        <end position="120"/>
    </location>
</feature>
<name>A0A1N7M1Z8_9RHOB</name>
<feature type="transmembrane region" description="Helical" evidence="12">
    <location>
        <begin position="74"/>
        <end position="96"/>
    </location>
</feature>
<evidence type="ECO:0000256" key="8">
    <source>
        <dbReference type="ARBA" id="ARBA00023133"/>
    </source>
</evidence>
<evidence type="ECO:0000256" key="9">
    <source>
        <dbReference type="ARBA" id="ARBA00023136"/>
    </source>
</evidence>
<keyword evidence="5 12" id="KW-1133">Transmembrane helix</keyword>
<evidence type="ECO:0000256" key="3">
    <source>
        <dbReference type="ARBA" id="ARBA00022692"/>
    </source>
</evidence>
<keyword evidence="3 12" id="KW-0812">Transmembrane</keyword>
<dbReference type="PANTHER" id="PTHR23289:SF2">
    <property type="entry name" value="CYTOCHROME C OXIDASE ASSEMBLY PROTEIN COX15 HOMOLOG"/>
    <property type="match status" value="1"/>
</dbReference>
<gene>
    <name evidence="13" type="ORF">SAMN05421580_10557</name>
</gene>
<feature type="transmembrane region" description="Helical" evidence="12">
    <location>
        <begin position="215"/>
        <end position="236"/>
    </location>
</feature>
<dbReference type="InterPro" id="IPR023754">
    <property type="entry name" value="HemeA_Synthase_type2"/>
</dbReference>
<evidence type="ECO:0000256" key="12">
    <source>
        <dbReference type="SAM" id="Phobius"/>
    </source>
</evidence>
<dbReference type="GO" id="GO:0046872">
    <property type="term" value="F:metal ion binding"/>
    <property type="evidence" value="ECO:0007669"/>
    <property type="project" value="UniProtKB-KW"/>
</dbReference>
<dbReference type="OrthoDB" id="9793156at2"/>
<evidence type="ECO:0000256" key="2">
    <source>
        <dbReference type="ARBA" id="ARBA00004141"/>
    </source>
</evidence>
<feature type="transmembrane region" description="Helical" evidence="12">
    <location>
        <begin position="348"/>
        <end position="366"/>
    </location>
</feature>
<comment type="cofactor">
    <cofactor evidence="1">
        <name>heme b</name>
        <dbReference type="ChEBI" id="CHEBI:60344"/>
    </cofactor>
</comment>
<evidence type="ECO:0000256" key="6">
    <source>
        <dbReference type="ARBA" id="ARBA00023002"/>
    </source>
</evidence>
<dbReference type="GO" id="GO:0120547">
    <property type="term" value="F:heme A synthase activity"/>
    <property type="evidence" value="ECO:0007669"/>
    <property type="project" value="UniProtKB-EC"/>
</dbReference>
<feature type="transmembrane region" description="Helical" evidence="12">
    <location>
        <begin position="43"/>
        <end position="62"/>
    </location>
</feature>
<comment type="pathway">
    <text evidence="10">Porphyrin-containing compound metabolism; heme A biosynthesis; heme A from heme O: step 1/1.</text>
</comment>
<evidence type="ECO:0000256" key="1">
    <source>
        <dbReference type="ARBA" id="ARBA00001970"/>
    </source>
</evidence>
<keyword evidence="6" id="KW-0560">Oxidoreductase</keyword>
<feature type="transmembrane region" description="Helical" evidence="12">
    <location>
        <begin position="378"/>
        <end position="398"/>
    </location>
</feature>
<evidence type="ECO:0000256" key="10">
    <source>
        <dbReference type="ARBA" id="ARBA00044501"/>
    </source>
</evidence>
<evidence type="ECO:0000256" key="5">
    <source>
        <dbReference type="ARBA" id="ARBA00022989"/>
    </source>
</evidence>
<keyword evidence="4" id="KW-0479">Metal-binding</keyword>
<keyword evidence="8" id="KW-0350">Heme biosynthesis</keyword>
<protein>
    <submittedName>
        <fullName evidence="13">Cytochrome c oxidase assembly protein subunit 15</fullName>
    </submittedName>
</protein>